<feature type="domain" description="Phospholipid/glycerol acyltransferase" evidence="4">
    <location>
        <begin position="54"/>
        <end position="164"/>
    </location>
</feature>
<organism evidence="5">
    <name type="scientific">Kribbella sp. HUAS MG21</name>
    <dbReference type="NCBI Taxonomy" id="3160966"/>
    <lineage>
        <taxon>Bacteria</taxon>
        <taxon>Bacillati</taxon>
        <taxon>Actinomycetota</taxon>
        <taxon>Actinomycetes</taxon>
        <taxon>Propionibacteriales</taxon>
        <taxon>Kribbellaceae</taxon>
        <taxon>Kribbella</taxon>
    </lineage>
</organism>
<reference evidence="5" key="1">
    <citation type="submission" date="2024-06" db="EMBL/GenBank/DDBJ databases">
        <title>Kribbella sp. strain HUAS MG21 genome sequences.</title>
        <authorList>
            <person name="Mo P."/>
        </authorList>
    </citation>
    <scope>NUCLEOTIDE SEQUENCE</scope>
    <source>
        <strain evidence="5">HUAS MG21</strain>
    </source>
</reference>
<protein>
    <submittedName>
        <fullName evidence="5">Lysophospholipid acyltransferase family protein</fullName>
    </submittedName>
</protein>
<keyword evidence="2 5" id="KW-0012">Acyltransferase</keyword>
<dbReference type="AlphaFoldDB" id="A0AAU7TE92"/>
<dbReference type="EMBL" id="CP158165">
    <property type="protein sequence ID" value="XBV25087.1"/>
    <property type="molecule type" value="Genomic_DNA"/>
</dbReference>
<dbReference type="PANTHER" id="PTHR10434">
    <property type="entry name" value="1-ACYL-SN-GLYCEROL-3-PHOSPHATE ACYLTRANSFERASE"/>
    <property type="match status" value="1"/>
</dbReference>
<evidence type="ECO:0000313" key="5">
    <source>
        <dbReference type="EMBL" id="XBV25087.1"/>
    </source>
</evidence>
<dbReference type="GO" id="GO:0003841">
    <property type="term" value="F:1-acylglycerol-3-phosphate O-acyltransferase activity"/>
    <property type="evidence" value="ECO:0007669"/>
    <property type="project" value="TreeGrafter"/>
</dbReference>
<sequence length="245" mass="26262">MTNTISSQLHLVRSVPHPPTWLLYHGRSRLRALVQRRCDVTLHGTVRVPAEGPVLFAANHLGVLDGPVLAAFAPRPVHIVTKAEMFVGPLGPLLRAAGQIPLDRFHYDPGAIKSCLRVLSEGHAVGIFPEGVRGDGELRTVRPGAAYLALATGAPVVPVLFFGTRAPGRGRSTVPAAGAAVDVVYGEPLVVSRAPWPRTRTQVENARAVLHAHLLRQLADAKRLTGRSLPGPPRSRHGSSEEQAR</sequence>
<gene>
    <name evidence="5" type="ORF">ABN611_01455</name>
</gene>
<dbReference type="InterPro" id="IPR002123">
    <property type="entry name" value="Plipid/glycerol_acylTrfase"/>
</dbReference>
<proteinExistence type="predicted"/>
<evidence type="ECO:0000256" key="1">
    <source>
        <dbReference type="ARBA" id="ARBA00022679"/>
    </source>
</evidence>
<keyword evidence="1" id="KW-0808">Transferase</keyword>
<dbReference type="GO" id="GO:0005886">
    <property type="term" value="C:plasma membrane"/>
    <property type="evidence" value="ECO:0007669"/>
    <property type="project" value="TreeGrafter"/>
</dbReference>
<dbReference type="PANTHER" id="PTHR10434:SF11">
    <property type="entry name" value="1-ACYL-SN-GLYCEROL-3-PHOSPHATE ACYLTRANSFERASE"/>
    <property type="match status" value="1"/>
</dbReference>
<dbReference type="CDD" id="cd07989">
    <property type="entry name" value="LPLAT_AGPAT-like"/>
    <property type="match status" value="1"/>
</dbReference>
<evidence type="ECO:0000256" key="3">
    <source>
        <dbReference type="SAM" id="MobiDB-lite"/>
    </source>
</evidence>
<feature type="region of interest" description="Disordered" evidence="3">
    <location>
        <begin position="221"/>
        <end position="245"/>
    </location>
</feature>
<dbReference type="GO" id="GO:0006654">
    <property type="term" value="P:phosphatidic acid biosynthetic process"/>
    <property type="evidence" value="ECO:0007669"/>
    <property type="project" value="TreeGrafter"/>
</dbReference>
<dbReference type="Pfam" id="PF01553">
    <property type="entry name" value="Acyltransferase"/>
    <property type="match status" value="1"/>
</dbReference>
<dbReference type="SMART" id="SM00563">
    <property type="entry name" value="PlsC"/>
    <property type="match status" value="1"/>
</dbReference>
<accession>A0AAU7TE92</accession>
<evidence type="ECO:0000256" key="2">
    <source>
        <dbReference type="ARBA" id="ARBA00023315"/>
    </source>
</evidence>
<name>A0AAU7TE92_9ACTN</name>
<evidence type="ECO:0000259" key="4">
    <source>
        <dbReference type="SMART" id="SM00563"/>
    </source>
</evidence>
<dbReference type="RefSeq" id="WP_350277902.1">
    <property type="nucleotide sequence ID" value="NZ_CP158165.1"/>
</dbReference>
<dbReference type="SUPFAM" id="SSF69593">
    <property type="entry name" value="Glycerol-3-phosphate (1)-acyltransferase"/>
    <property type="match status" value="1"/>
</dbReference>